<dbReference type="EMBL" id="SNRY01000399">
    <property type="protein sequence ID" value="KAA6341292.1"/>
    <property type="molecule type" value="Genomic_DNA"/>
</dbReference>
<dbReference type="AlphaFoldDB" id="A0A5J4S669"/>
<name>A0A5J4S669_9ZZZZ</name>
<accession>A0A5J4S669</accession>
<sequence>MIIENIVSINGEDGMLCDAIGNEKGIIITVPKDIEWQDYEIELEKCKDWKSNINFKVSNFPKGIDKGDKCYVVHRGIIKGWQPIVGFETKDFECTTTARAWTGKFIVRSGKFHYMEKEVPMKGFQGFRYTDCKF</sequence>
<organism evidence="1">
    <name type="scientific">termite gut metagenome</name>
    <dbReference type="NCBI Taxonomy" id="433724"/>
    <lineage>
        <taxon>unclassified sequences</taxon>
        <taxon>metagenomes</taxon>
        <taxon>organismal metagenomes</taxon>
    </lineage>
</organism>
<comment type="caution">
    <text evidence="1">The sequence shown here is derived from an EMBL/GenBank/DDBJ whole genome shotgun (WGS) entry which is preliminary data.</text>
</comment>
<protein>
    <submittedName>
        <fullName evidence="1">Uncharacterized protein</fullName>
    </submittedName>
</protein>
<proteinExistence type="predicted"/>
<gene>
    <name evidence="1" type="ORF">EZS27_010879</name>
</gene>
<evidence type="ECO:0000313" key="1">
    <source>
        <dbReference type="EMBL" id="KAA6341292.1"/>
    </source>
</evidence>
<reference evidence="1" key="1">
    <citation type="submission" date="2019-03" db="EMBL/GenBank/DDBJ databases">
        <title>Single cell metagenomics reveals metabolic interactions within the superorganism composed of flagellate Streblomastix strix and complex community of Bacteroidetes bacteria on its surface.</title>
        <authorList>
            <person name="Treitli S.C."/>
            <person name="Kolisko M."/>
            <person name="Husnik F."/>
            <person name="Keeling P."/>
            <person name="Hampl V."/>
        </authorList>
    </citation>
    <scope>NUCLEOTIDE SEQUENCE</scope>
    <source>
        <strain evidence="1">STM</strain>
    </source>
</reference>